<evidence type="ECO:0000313" key="3">
    <source>
        <dbReference type="Proteomes" id="UP000566995"/>
    </source>
</evidence>
<dbReference type="RefSeq" id="WP_184588900.1">
    <property type="nucleotide sequence ID" value="NZ_JACHLI010000007.1"/>
</dbReference>
<dbReference type="Proteomes" id="UP000566995">
    <property type="component" value="Unassembled WGS sequence"/>
</dbReference>
<feature type="region of interest" description="Disordered" evidence="1">
    <location>
        <begin position="27"/>
        <end position="51"/>
    </location>
</feature>
<evidence type="ECO:0000256" key="1">
    <source>
        <dbReference type="SAM" id="MobiDB-lite"/>
    </source>
</evidence>
<reference evidence="2 3" key="1">
    <citation type="submission" date="2020-08" db="EMBL/GenBank/DDBJ databases">
        <title>Functional genomics of gut bacteria from endangered species of beetles.</title>
        <authorList>
            <person name="Carlos-Shanley C."/>
        </authorList>
    </citation>
    <scope>NUCLEOTIDE SEQUENCE [LARGE SCALE GENOMIC DNA]</scope>
    <source>
        <strain evidence="2 3">S00179</strain>
    </source>
</reference>
<dbReference type="AlphaFoldDB" id="A0A7W7KIP4"/>
<sequence>MLPFFLLLILITAIVANVQLHKWKRQRRMDVRASVKSQKKPATRKKARGELDLDEIDWNGLDQEELDFETPAPVPKPAAEPARAKAPIPPAPPAPPAPARPKAEPVDDFFPLERALPPGQLSAAQRDEAMAYLLKASLHIPTPDPGEKHVVLDMDDGSYVPVATHPAAAAIALGHLAENLKSCKGAQLLRELRGQELGLLVVARNPQKPSVARLWKIQPEDL</sequence>
<gene>
    <name evidence="2" type="ORF">HNP46_002318</name>
</gene>
<feature type="compositionally biased region" description="Pro residues" evidence="1">
    <location>
        <begin position="87"/>
        <end position="99"/>
    </location>
</feature>
<comment type="caution">
    <text evidence="2">The sequence shown here is derived from an EMBL/GenBank/DDBJ whole genome shotgun (WGS) entry which is preliminary data.</text>
</comment>
<protein>
    <submittedName>
        <fullName evidence="2">Uncharacterized protein</fullName>
    </submittedName>
</protein>
<name>A0A7W7KIP4_PSENT</name>
<feature type="compositionally biased region" description="Basic residues" evidence="1">
    <location>
        <begin position="37"/>
        <end position="47"/>
    </location>
</feature>
<accession>A0A7W7KIP4</accession>
<organism evidence="2 3">
    <name type="scientific">Pseudomonas nitroreducens</name>
    <dbReference type="NCBI Taxonomy" id="46680"/>
    <lineage>
        <taxon>Bacteria</taxon>
        <taxon>Pseudomonadati</taxon>
        <taxon>Pseudomonadota</taxon>
        <taxon>Gammaproteobacteria</taxon>
        <taxon>Pseudomonadales</taxon>
        <taxon>Pseudomonadaceae</taxon>
        <taxon>Pseudomonas</taxon>
    </lineage>
</organism>
<feature type="region of interest" description="Disordered" evidence="1">
    <location>
        <begin position="68"/>
        <end position="105"/>
    </location>
</feature>
<proteinExistence type="predicted"/>
<dbReference type="EMBL" id="JACHLI010000007">
    <property type="protein sequence ID" value="MBB4863471.1"/>
    <property type="molecule type" value="Genomic_DNA"/>
</dbReference>
<evidence type="ECO:0000313" key="2">
    <source>
        <dbReference type="EMBL" id="MBB4863471.1"/>
    </source>
</evidence>